<accession>A0A2T8I2M1</accession>
<dbReference type="Proteomes" id="UP000243499">
    <property type="component" value="Chromosome 9"/>
</dbReference>
<dbReference type="EMBL" id="CM008054">
    <property type="protein sequence ID" value="PVH31924.1"/>
    <property type="molecule type" value="Genomic_DNA"/>
</dbReference>
<keyword evidence="1" id="KW-0812">Transmembrane</keyword>
<evidence type="ECO:0000256" key="1">
    <source>
        <dbReference type="SAM" id="Phobius"/>
    </source>
</evidence>
<protein>
    <submittedName>
        <fullName evidence="2">Uncharacterized protein</fullName>
    </submittedName>
</protein>
<dbReference type="Gramene" id="PVH31924">
    <property type="protein sequence ID" value="PVH31924"/>
    <property type="gene ID" value="PAHAL_9G265000"/>
</dbReference>
<dbReference type="AlphaFoldDB" id="A0A2T8I2M1"/>
<keyword evidence="1" id="KW-0472">Membrane</keyword>
<gene>
    <name evidence="2" type="ORF">PAHAL_9G265000</name>
</gene>
<keyword evidence="1" id="KW-1133">Transmembrane helix</keyword>
<proteinExistence type="predicted"/>
<feature type="transmembrane region" description="Helical" evidence="1">
    <location>
        <begin position="54"/>
        <end position="73"/>
    </location>
</feature>
<name>A0A2T8I2M1_9POAL</name>
<organism evidence="2">
    <name type="scientific">Panicum hallii</name>
    <dbReference type="NCBI Taxonomy" id="206008"/>
    <lineage>
        <taxon>Eukaryota</taxon>
        <taxon>Viridiplantae</taxon>
        <taxon>Streptophyta</taxon>
        <taxon>Embryophyta</taxon>
        <taxon>Tracheophyta</taxon>
        <taxon>Spermatophyta</taxon>
        <taxon>Magnoliopsida</taxon>
        <taxon>Liliopsida</taxon>
        <taxon>Poales</taxon>
        <taxon>Poaceae</taxon>
        <taxon>PACMAD clade</taxon>
        <taxon>Panicoideae</taxon>
        <taxon>Panicodae</taxon>
        <taxon>Paniceae</taxon>
        <taxon>Panicinae</taxon>
        <taxon>Panicum</taxon>
        <taxon>Panicum sect. Panicum</taxon>
    </lineage>
</organism>
<evidence type="ECO:0000313" key="2">
    <source>
        <dbReference type="EMBL" id="PVH31924.1"/>
    </source>
</evidence>
<reference evidence="2" key="1">
    <citation type="submission" date="2018-04" db="EMBL/GenBank/DDBJ databases">
        <title>WGS assembly of Panicum hallii.</title>
        <authorList>
            <person name="Lovell J."/>
            <person name="Jenkins J."/>
            <person name="Lowry D."/>
            <person name="Mamidi S."/>
            <person name="Sreedasyam A."/>
            <person name="Weng X."/>
            <person name="Barry K."/>
            <person name="Bonette J."/>
            <person name="Campitelli B."/>
            <person name="Daum C."/>
            <person name="Gordon S."/>
            <person name="Gould B."/>
            <person name="Lipzen A."/>
            <person name="Macqueen A."/>
            <person name="Palacio-Mejia J."/>
            <person name="Plott C."/>
            <person name="Shakirov E."/>
            <person name="Shu S."/>
            <person name="Yoshinaga Y."/>
            <person name="Zane M."/>
            <person name="Rokhsar D."/>
            <person name="Grimwood J."/>
            <person name="Schmutz J."/>
            <person name="Juenger T."/>
        </authorList>
    </citation>
    <scope>NUCLEOTIDE SEQUENCE [LARGE SCALE GENOMIC DNA]</scope>
    <source>
        <strain evidence="2">FIL2</strain>
    </source>
</reference>
<sequence>MVYWNAGVHTLSPVPEKIELADYNVEGPKCRLENYVEEFWFACIRIHPSKKPSIYEAYGSSLSFLFLGMFVGLEHDMSM</sequence>